<keyword evidence="6 8" id="KW-0472">Membrane</keyword>
<evidence type="ECO:0000256" key="3">
    <source>
        <dbReference type="ARBA" id="ARBA00022475"/>
    </source>
</evidence>
<evidence type="ECO:0000313" key="10">
    <source>
        <dbReference type="Proteomes" id="UP000680750"/>
    </source>
</evidence>
<keyword evidence="4 7" id="KW-0812">Transmembrane</keyword>
<evidence type="ECO:0000256" key="6">
    <source>
        <dbReference type="ARBA" id="ARBA00023136"/>
    </source>
</evidence>
<keyword evidence="2" id="KW-0813">Transport</keyword>
<dbReference type="GO" id="GO:0005886">
    <property type="term" value="C:plasma membrane"/>
    <property type="evidence" value="ECO:0007669"/>
    <property type="project" value="UniProtKB-SubCell"/>
</dbReference>
<feature type="transmembrane region" description="Helical" evidence="8">
    <location>
        <begin position="40"/>
        <end position="61"/>
    </location>
</feature>
<keyword evidence="10" id="KW-1185">Reference proteome</keyword>
<dbReference type="AlphaFoldDB" id="A0A810L9S1"/>
<feature type="transmembrane region" description="Helical" evidence="8">
    <location>
        <begin position="68"/>
        <end position="89"/>
    </location>
</feature>
<feature type="transmembrane region" description="Helical" evidence="8">
    <location>
        <begin position="12"/>
        <end position="34"/>
    </location>
</feature>
<protein>
    <submittedName>
        <fullName evidence="9">QacE family quaternary ammonium compound efflux SMR transporter</fullName>
    </submittedName>
</protein>
<evidence type="ECO:0000256" key="7">
    <source>
        <dbReference type="RuleBase" id="RU003942"/>
    </source>
</evidence>
<dbReference type="SUPFAM" id="SSF103481">
    <property type="entry name" value="Multidrug resistance efflux transporter EmrE"/>
    <property type="match status" value="1"/>
</dbReference>
<evidence type="ECO:0000256" key="1">
    <source>
        <dbReference type="ARBA" id="ARBA00004651"/>
    </source>
</evidence>
<dbReference type="EMBL" id="AP023354">
    <property type="protein sequence ID" value="BCJ31051.1"/>
    <property type="molecule type" value="Genomic_DNA"/>
</dbReference>
<dbReference type="Proteomes" id="UP000680750">
    <property type="component" value="Chromosome"/>
</dbReference>
<dbReference type="FunFam" id="1.10.3730.20:FF:000001">
    <property type="entry name" value="Quaternary ammonium compound resistance transporter SugE"/>
    <property type="match status" value="1"/>
</dbReference>
<name>A0A810L9S1_9ACTN</name>
<comment type="similarity">
    <text evidence="7">Belongs to the drug/metabolite transporter (DMT) superfamily. Small multidrug resistance (SMR) (TC 2.A.7.1) family.</text>
</comment>
<dbReference type="PANTHER" id="PTHR30561">
    <property type="entry name" value="SMR FAMILY PROTON-DEPENDENT DRUG EFFLUX TRANSPORTER SUGE"/>
    <property type="match status" value="1"/>
</dbReference>
<dbReference type="InterPro" id="IPR000390">
    <property type="entry name" value="Small_drug/metabolite_transptr"/>
</dbReference>
<evidence type="ECO:0000256" key="5">
    <source>
        <dbReference type="ARBA" id="ARBA00022989"/>
    </source>
</evidence>
<keyword evidence="3" id="KW-1003">Cell membrane</keyword>
<dbReference type="InterPro" id="IPR037185">
    <property type="entry name" value="EmrE-like"/>
</dbReference>
<feature type="transmembrane region" description="Helical" evidence="8">
    <location>
        <begin position="95"/>
        <end position="114"/>
    </location>
</feature>
<evidence type="ECO:0000313" key="9">
    <source>
        <dbReference type="EMBL" id="BCJ31051.1"/>
    </source>
</evidence>
<evidence type="ECO:0000256" key="8">
    <source>
        <dbReference type="SAM" id="Phobius"/>
    </source>
</evidence>
<accession>A0A810L9S1</accession>
<evidence type="ECO:0000256" key="4">
    <source>
        <dbReference type="ARBA" id="ARBA00022692"/>
    </source>
</evidence>
<dbReference type="Pfam" id="PF00893">
    <property type="entry name" value="Multi_Drug_Res"/>
    <property type="match status" value="1"/>
</dbReference>
<evidence type="ECO:0000256" key="2">
    <source>
        <dbReference type="ARBA" id="ARBA00022448"/>
    </source>
</evidence>
<sequence length="119" mass="11985">MDACTQNVDRDMPYVLLAVAIGAEITATSLLKLSAGFTRLWPSVGVAAGYLLSFLLLSLTLRSVPVSVAYAIWSGAGTAVVAAIGMVVFGEPVSLAKIGGIALIIAGVVALNLGGTHAG</sequence>
<dbReference type="Gene3D" id="1.10.3730.20">
    <property type="match status" value="1"/>
</dbReference>
<comment type="subcellular location">
    <subcellularLocation>
        <location evidence="1 7">Cell membrane</location>
        <topology evidence="1 7">Multi-pass membrane protein</topology>
    </subcellularLocation>
</comment>
<proteinExistence type="inferred from homology"/>
<dbReference type="GO" id="GO:0022857">
    <property type="term" value="F:transmembrane transporter activity"/>
    <property type="evidence" value="ECO:0007669"/>
    <property type="project" value="InterPro"/>
</dbReference>
<gene>
    <name evidence="9" type="ORF">Asera_51590</name>
</gene>
<dbReference type="PANTHER" id="PTHR30561:SF1">
    <property type="entry name" value="MULTIDRUG TRANSPORTER EMRE"/>
    <property type="match status" value="1"/>
</dbReference>
<reference evidence="9" key="1">
    <citation type="submission" date="2020-08" db="EMBL/GenBank/DDBJ databases">
        <title>Whole genome shotgun sequence of Actinocatenispora sera NBRC 101916.</title>
        <authorList>
            <person name="Komaki H."/>
            <person name="Tamura T."/>
        </authorList>
    </citation>
    <scope>NUCLEOTIDE SEQUENCE</scope>
    <source>
        <strain evidence="9">NBRC 101916</strain>
    </source>
</reference>
<dbReference type="InterPro" id="IPR045324">
    <property type="entry name" value="Small_multidrug_res"/>
</dbReference>
<keyword evidence="5 8" id="KW-1133">Transmembrane helix</keyword>
<dbReference type="KEGG" id="aser:Asera_51590"/>
<organism evidence="9 10">
    <name type="scientific">Actinocatenispora sera</name>
    <dbReference type="NCBI Taxonomy" id="390989"/>
    <lineage>
        <taxon>Bacteria</taxon>
        <taxon>Bacillati</taxon>
        <taxon>Actinomycetota</taxon>
        <taxon>Actinomycetes</taxon>
        <taxon>Micromonosporales</taxon>
        <taxon>Micromonosporaceae</taxon>
        <taxon>Actinocatenispora</taxon>
    </lineage>
</organism>